<protein>
    <recommendedName>
        <fullName evidence="3">DUF2804 domain-containing protein</fullName>
    </recommendedName>
</protein>
<dbReference type="AlphaFoldDB" id="A0A2Z4PTE6"/>
<dbReference type="OrthoDB" id="9134802at2"/>
<accession>A0A2Z4PTE6</accession>
<dbReference type="EMBL" id="CP016181">
    <property type="protein sequence ID" value="AWY00757.1"/>
    <property type="molecule type" value="Genomic_DNA"/>
</dbReference>
<evidence type="ECO:0008006" key="3">
    <source>
        <dbReference type="Google" id="ProtNLM"/>
    </source>
</evidence>
<dbReference type="Proteomes" id="UP000249898">
    <property type="component" value="Chromosome"/>
</dbReference>
<dbReference type="RefSeq" id="WP_112138668.1">
    <property type="nucleotide sequence ID" value="NZ_CP016181.1"/>
</dbReference>
<dbReference type="InterPro" id="IPR021243">
    <property type="entry name" value="DUF2804"/>
</dbReference>
<name>A0A2Z4PTE6_9GAMM</name>
<dbReference type="Pfam" id="PF10974">
    <property type="entry name" value="DUF2804"/>
    <property type="match status" value="1"/>
</dbReference>
<proteinExistence type="predicted"/>
<evidence type="ECO:0000313" key="2">
    <source>
        <dbReference type="Proteomes" id="UP000249898"/>
    </source>
</evidence>
<sequence>MQPLLPQLAPANLIDAEGQAVYGQFDGIPESLGVKQFVYFDEMDKRASWLKKHFDYKQFQFVSIITPRYIIGVAIAGIRYVGSSFCYFYDVEKNQLTEIKSLKPFSIGYKMSPSPKFGSTNIKFSKNRIEFTMHDDQWQLSIDSADIQAELSLTPPVLSLPMSMCTPTGYSGWTYTQKHNALSVHGKLTIKDELQPLNLALASYDFSAGFMRRETSWRWASINAQLPQGKLGLNLAAGVNETGNSENVMWINGERHFLGPANFEFNRQISPDYWKISTLDGRVDLTFRALNCRKERINLSFLKSNFRQNIGYFSGDIIDGNGGLYHLSNHLGITEDHFAKW</sequence>
<dbReference type="PANTHER" id="PTHR35868:SF4">
    <property type="entry name" value="DUF2804 DOMAIN-CONTAINING PROTEIN"/>
    <property type="match status" value="1"/>
</dbReference>
<reference evidence="1 2" key="1">
    <citation type="submission" date="2016-06" db="EMBL/GenBank/DDBJ databases">
        <title>The sequenced genome of the ice-adhering bacterium Marinomonas primoryensis, from Antarctica.</title>
        <authorList>
            <person name="Graham L."/>
            <person name="Vance T.D.R."/>
            <person name="Davies P.L."/>
        </authorList>
    </citation>
    <scope>NUCLEOTIDE SEQUENCE [LARGE SCALE GENOMIC DNA]</scope>
    <source>
        <strain evidence="1 2">AceL</strain>
    </source>
</reference>
<organism evidence="1 2">
    <name type="scientific">Marinomonas primoryensis</name>
    <dbReference type="NCBI Taxonomy" id="178399"/>
    <lineage>
        <taxon>Bacteria</taxon>
        <taxon>Pseudomonadati</taxon>
        <taxon>Pseudomonadota</taxon>
        <taxon>Gammaproteobacteria</taxon>
        <taxon>Oceanospirillales</taxon>
        <taxon>Oceanospirillaceae</taxon>
        <taxon>Marinomonas</taxon>
    </lineage>
</organism>
<evidence type="ECO:0000313" key="1">
    <source>
        <dbReference type="EMBL" id="AWY00757.1"/>
    </source>
</evidence>
<gene>
    <name evidence="1" type="ORF">A8139_12820</name>
</gene>
<dbReference type="PANTHER" id="PTHR35868">
    <property type="entry name" value="DUF2804 DOMAIN-CONTAINING PROTEIN-RELATED"/>
    <property type="match status" value="1"/>
</dbReference>